<dbReference type="EMBL" id="AGUD01000058">
    <property type="protein sequence ID" value="EHN11884.1"/>
    <property type="molecule type" value="Genomic_DNA"/>
</dbReference>
<sequence length="162" mass="17314">MRTTPPGSTIPTAELAAHLRITIARAARRLRQESGGDLGPTLGAALATVERFGPITPSQLAERERIRRPSATRIVAKLEQHGYLERHADPADGRSCLVRATDAGVAHLAEVRSRRTAFLARRLDGLGADDRETLERAATILEQLLEAADPVAAADPATSGAR</sequence>
<dbReference type="Pfam" id="PF01047">
    <property type="entry name" value="MarR"/>
    <property type="match status" value="1"/>
</dbReference>
<name>H0E361_9ACTN</name>
<dbReference type="Gene3D" id="1.10.10.10">
    <property type="entry name" value="Winged helix-like DNA-binding domain superfamily/Winged helix DNA-binding domain"/>
    <property type="match status" value="1"/>
</dbReference>
<dbReference type="InterPro" id="IPR000835">
    <property type="entry name" value="HTH_MarR-typ"/>
</dbReference>
<evidence type="ECO:0000259" key="4">
    <source>
        <dbReference type="PROSITE" id="PS50995"/>
    </source>
</evidence>
<keyword evidence="6" id="KW-1185">Reference proteome</keyword>
<comment type="caution">
    <text evidence="5">The sequence shown here is derived from an EMBL/GenBank/DDBJ whole genome shotgun (WGS) entry which is preliminary data.</text>
</comment>
<evidence type="ECO:0000313" key="6">
    <source>
        <dbReference type="Proteomes" id="UP000005143"/>
    </source>
</evidence>
<proteinExistence type="predicted"/>
<dbReference type="PRINTS" id="PR00598">
    <property type="entry name" value="HTHMARR"/>
</dbReference>
<dbReference type="InterPro" id="IPR036388">
    <property type="entry name" value="WH-like_DNA-bd_sf"/>
</dbReference>
<dbReference type="InterPro" id="IPR036390">
    <property type="entry name" value="WH_DNA-bd_sf"/>
</dbReference>
<dbReference type="InterPro" id="IPR023187">
    <property type="entry name" value="Tscrpt_reg_MarR-type_CS"/>
</dbReference>
<keyword evidence="3" id="KW-0804">Transcription</keyword>
<gene>
    <name evidence="5" type="ORF">PAI11_12290</name>
</gene>
<dbReference type="PROSITE" id="PS01117">
    <property type="entry name" value="HTH_MARR_1"/>
    <property type="match status" value="1"/>
</dbReference>
<evidence type="ECO:0000256" key="3">
    <source>
        <dbReference type="ARBA" id="ARBA00023163"/>
    </source>
</evidence>
<dbReference type="PROSITE" id="PS50995">
    <property type="entry name" value="HTH_MARR_2"/>
    <property type="match status" value="1"/>
</dbReference>
<keyword evidence="2" id="KW-0238">DNA-binding</keyword>
<dbReference type="OrthoDB" id="9804055at2"/>
<dbReference type="SMART" id="SM00347">
    <property type="entry name" value="HTH_MARR"/>
    <property type="match status" value="1"/>
</dbReference>
<dbReference type="AlphaFoldDB" id="H0E361"/>
<evidence type="ECO:0000313" key="5">
    <source>
        <dbReference type="EMBL" id="EHN11884.1"/>
    </source>
</evidence>
<dbReference type="RefSeq" id="WP_007572086.1">
    <property type="nucleotide sequence ID" value="NZ_AGUD01000058.1"/>
</dbReference>
<evidence type="ECO:0000256" key="1">
    <source>
        <dbReference type="ARBA" id="ARBA00023015"/>
    </source>
</evidence>
<evidence type="ECO:0000256" key="2">
    <source>
        <dbReference type="ARBA" id="ARBA00023125"/>
    </source>
</evidence>
<dbReference type="PANTHER" id="PTHR39515">
    <property type="entry name" value="CONSERVED PROTEIN"/>
    <property type="match status" value="1"/>
</dbReference>
<keyword evidence="1" id="KW-0805">Transcription regulation</keyword>
<dbReference type="InterPro" id="IPR052526">
    <property type="entry name" value="HTH-type_Bedaq_tolerance"/>
</dbReference>
<dbReference type="SUPFAM" id="SSF46785">
    <property type="entry name" value="Winged helix' DNA-binding domain"/>
    <property type="match status" value="1"/>
</dbReference>
<dbReference type="GO" id="GO:0003700">
    <property type="term" value="F:DNA-binding transcription factor activity"/>
    <property type="evidence" value="ECO:0007669"/>
    <property type="project" value="InterPro"/>
</dbReference>
<dbReference type="Proteomes" id="UP000005143">
    <property type="component" value="Unassembled WGS sequence"/>
</dbReference>
<accession>H0E361</accession>
<feature type="domain" description="HTH marR-type" evidence="4">
    <location>
        <begin position="16"/>
        <end position="146"/>
    </location>
</feature>
<organism evidence="5 6">
    <name type="scientific">Patulibacter medicamentivorans</name>
    <dbReference type="NCBI Taxonomy" id="1097667"/>
    <lineage>
        <taxon>Bacteria</taxon>
        <taxon>Bacillati</taxon>
        <taxon>Actinomycetota</taxon>
        <taxon>Thermoleophilia</taxon>
        <taxon>Solirubrobacterales</taxon>
        <taxon>Patulibacteraceae</taxon>
        <taxon>Patulibacter</taxon>
    </lineage>
</organism>
<protein>
    <submittedName>
        <fullName evidence="5">Transcriptional regulator MarR family</fullName>
    </submittedName>
</protein>
<dbReference type="PANTHER" id="PTHR39515:SF2">
    <property type="entry name" value="HTH-TYPE TRANSCRIPTIONAL REGULATOR RV0880"/>
    <property type="match status" value="1"/>
</dbReference>
<reference evidence="5 6" key="1">
    <citation type="journal article" date="2013" name="Biodegradation">
        <title>Quantitative proteomic analysis of ibuprofen-degrading Patulibacter sp. strain I11.</title>
        <authorList>
            <person name="Almeida B."/>
            <person name="Kjeldal H."/>
            <person name="Lolas I."/>
            <person name="Knudsen A.D."/>
            <person name="Carvalho G."/>
            <person name="Nielsen K.L."/>
            <person name="Barreto Crespo M.T."/>
            <person name="Stensballe A."/>
            <person name="Nielsen J.L."/>
        </authorList>
    </citation>
    <scope>NUCLEOTIDE SEQUENCE [LARGE SCALE GENOMIC DNA]</scope>
    <source>
        <strain evidence="5 6">I11</strain>
    </source>
</reference>
<dbReference type="GO" id="GO:0003677">
    <property type="term" value="F:DNA binding"/>
    <property type="evidence" value="ECO:0007669"/>
    <property type="project" value="UniProtKB-KW"/>
</dbReference>